<reference evidence="2" key="1">
    <citation type="submission" date="2012-02" db="EMBL/GenBank/DDBJ databases">
        <title>Complete genome sequence of Rickettsia parkeri strain Portsmouth.</title>
        <authorList>
            <person name="Johnson S.L."/>
            <person name="Munk A.C."/>
            <person name="Han S."/>
            <person name="Bruce D.C."/>
            <person name="Dasch G.A."/>
        </authorList>
    </citation>
    <scope>NUCLEOTIDE SEQUENCE [LARGE SCALE GENOMIC DNA]</scope>
    <source>
        <strain evidence="2">CA410</strain>
    </source>
</reference>
<evidence type="ECO:0000313" key="2">
    <source>
        <dbReference type="Proteomes" id="UP000007878"/>
    </source>
</evidence>
<dbReference type="RefSeq" id="WP_014364251.1">
    <property type="nucleotide sequence ID" value="NC_016929.1"/>
</dbReference>
<name>A0ABM5MUI0_RICCA</name>
<organism evidence="1 2">
    <name type="scientific">Rickettsia canadensis str. CA410</name>
    <dbReference type="NCBI Taxonomy" id="1105107"/>
    <lineage>
        <taxon>Bacteria</taxon>
        <taxon>Pseudomonadati</taxon>
        <taxon>Pseudomonadota</taxon>
        <taxon>Alphaproteobacteria</taxon>
        <taxon>Rickettsiales</taxon>
        <taxon>Rickettsiaceae</taxon>
        <taxon>Rickettsieae</taxon>
        <taxon>Rickettsia</taxon>
        <taxon>belli group</taxon>
    </lineage>
</organism>
<sequence length="66" mass="7077">MGLGTIEVTEINTKSIDVSVPRELAIGIVNADAFSGANKLMVVYVNGDMDFQNNACIAVFASYYSK</sequence>
<accession>A0ABM5MUI0</accession>
<gene>
    <name evidence="1" type="ORF">RCA_04840</name>
</gene>
<evidence type="ECO:0000313" key="1">
    <source>
        <dbReference type="EMBL" id="AFB21517.1"/>
    </source>
</evidence>
<proteinExistence type="predicted"/>
<dbReference type="Proteomes" id="UP000007878">
    <property type="component" value="Chromosome"/>
</dbReference>
<keyword evidence="2" id="KW-1185">Reference proteome</keyword>
<protein>
    <submittedName>
        <fullName evidence="1">Cell surface antigen-like protein Sca13</fullName>
    </submittedName>
</protein>
<dbReference type="EMBL" id="CP003304">
    <property type="protein sequence ID" value="AFB21517.1"/>
    <property type="molecule type" value="Genomic_DNA"/>
</dbReference>